<dbReference type="RefSeq" id="WP_159455475.1">
    <property type="nucleotide sequence ID" value="NZ_FWZT01000015.1"/>
</dbReference>
<dbReference type="InterPro" id="IPR013530">
    <property type="entry name" value="PAD_C"/>
</dbReference>
<proteinExistence type="predicted"/>
<reference evidence="3" key="1">
    <citation type="submission" date="2017-04" db="EMBL/GenBank/DDBJ databases">
        <authorList>
            <person name="Varghese N."/>
            <person name="Submissions S."/>
        </authorList>
    </citation>
    <scope>NUCLEOTIDE SEQUENCE [LARGE SCALE GENOMIC DNA]</scope>
    <source>
        <strain evidence="3">RKEM611</strain>
    </source>
</reference>
<evidence type="ECO:0000259" key="1">
    <source>
        <dbReference type="Pfam" id="PF03068"/>
    </source>
</evidence>
<feature type="domain" description="Protein-arginine deiminase C-terminal" evidence="1">
    <location>
        <begin position="163"/>
        <end position="530"/>
    </location>
</feature>
<evidence type="ECO:0000313" key="3">
    <source>
        <dbReference type="Proteomes" id="UP000192907"/>
    </source>
</evidence>
<dbReference type="Proteomes" id="UP000192907">
    <property type="component" value="Unassembled WGS sequence"/>
</dbReference>
<dbReference type="InterPro" id="IPR004303">
    <property type="entry name" value="PAD"/>
</dbReference>
<dbReference type="Gene3D" id="3.75.10.10">
    <property type="entry name" value="L-arginine/glycine Amidinotransferase, Chain A"/>
    <property type="match status" value="1"/>
</dbReference>
<dbReference type="GO" id="GO:0004668">
    <property type="term" value="F:protein-arginine deiminase activity"/>
    <property type="evidence" value="ECO:0007669"/>
    <property type="project" value="InterPro"/>
</dbReference>
<dbReference type="PANTHER" id="PTHR10837:SF8">
    <property type="entry name" value="PROTEIN-ARGININE DEIMINASE"/>
    <property type="match status" value="1"/>
</dbReference>
<accession>A0A1Y6C798</accession>
<dbReference type="PROSITE" id="PS51257">
    <property type="entry name" value="PROKAR_LIPOPROTEIN"/>
    <property type="match status" value="1"/>
</dbReference>
<dbReference type="GO" id="GO:0005509">
    <property type="term" value="F:calcium ion binding"/>
    <property type="evidence" value="ECO:0007669"/>
    <property type="project" value="InterPro"/>
</dbReference>
<gene>
    <name evidence="2" type="ORF">SAMN06296036_11510</name>
</gene>
<protein>
    <submittedName>
        <fullName evidence="2">Protein-arginine deiminase (PAD)</fullName>
    </submittedName>
</protein>
<dbReference type="GO" id="GO:0005737">
    <property type="term" value="C:cytoplasm"/>
    <property type="evidence" value="ECO:0007669"/>
    <property type="project" value="InterPro"/>
</dbReference>
<evidence type="ECO:0000313" key="2">
    <source>
        <dbReference type="EMBL" id="SMF48875.1"/>
    </source>
</evidence>
<dbReference type="STRING" id="1513793.SAMN06296036_11510"/>
<dbReference type="EMBL" id="FWZT01000015">
    <property type="protein sequence ID" value="SMF48875.1"/>
    <property type="molecule type" value="Genomic_DNA"/>
</dbReference>
<dbReference type="PANTHER" id="PTHR10837">
    <property type="entry name" value="PEPTIDYLARGININE DEIMINASE"/>
    <property type="match status" value="1"/>
</dbReference>
<dbReference type="SUPFAM" id="SSF55909">
    <property type="entry name" value="Pentein"/>
    <property type="match status" value="1"/>
</dbReference>
<sequence>MKAMRAALDVLVLIPLLLSCDNTFVDNRGKQEQSQAPLLPKGIEFSVELIGLANLDNDSGGGIDFENPITEAEDELVRWELTPDQLSLIETDHLLELKLESTDPSIRVWKNGTLILGKGSKPSHSIKYDEIGGIDVEFGEFNTKEVISISHLNANGESIGKGSLTLRSAPLILNHHLQPSEHVYALETEGNEALIEAYKSVLKTKFTPLSGTRYQDDVWVQDEIEFATSIDPSGKRQDIIVDSIRDRGLAPLAKDISTKQTVVRTWGLPSTATTFDSFGNLEASPPVTVDGVNYPFGRIYYGANDNPSESLSELLAEALSAQVVQKPFAIDTSWLCVGHVDEFSTFVPDTNSPKGFKLLISDINEAYKLLEAMSADTMLPQYARDFGYENVEAILDDQALRTLNENLQENILDQIVGTFKKELGLDDTDIIKVPSLFEDELCGDGAHGALIPGMVNLVVADDEEGATNLFIPDPFIRAELTDQASDPFIKDLTEKLPSDLDLHFVDDWTVYHMGMGEIHCGTNVKRTPMQNSGVPRT</sequence>
<keyword evidence="3" id="KW-1185">Reference proteome</keyword>
<dbReference type="Pfam" id="PF03068">
    <property type="entry name" value="PAD"/>
    <property type="match status" value="1"/>
</dbReference>
<dbReference type="AlphaFoldDB" id="A0A1Y6C798"/>
<organism evidence="2 3">
    <name type="scientific">Pseudobacteriovorax antillogorgiicola</name>
    <dbReference type="NCBI Taxonomy" id="1513793"/>
    <lineage>
        <taxon>Bacteria</taxon>
        <taxon>Pseudomonadati</taxon>
        <taxon>Bdellovibrionota</taxon>
        <taxon>Oligoflexia</taxon>
        <taxon>Oligoflexales</taxon>
        <taxon>Pseudobacteriovoracaceae</taxon>
        <taxon>Pseudobacteriovorax</taxon>
    </lineage>
</organism>
<name>A0A1Y6C798_9BACT</name>